<evidence type="ECO:0000313" key="2">
    <source>
        <dbReference type="EMBL" id="PRR82683.1"/>
    </source>
</evidence>
<dbReference type="Proteomes" id="UP000237798">
    <property type="component" value="Unassembled WGS sequence"/>
</dbReference>
<name>A0A2T0BFS5_9CLOT</name>
<feature type="compositionally biased region" description="Basic and acidic residues" evidence="1">
    <location>
        <begin position="20"/>
        <end position="39"/>
    </location>
</feature>
<protein>
    <submittedName>
        <fullName evidence="2">Uncharacterized protein</fullName>
    </submittedName>
</protein>
<proteinExistence type="predicted"/>
<reference evidence="2 3" key="1">
    <citation type="submission" date="2018-03" db="EMBL/GenBank/DDBJ databases">
        <title>Genome sequence of Clostridium luticellarii DSM 29923.</title>
        <authorList>
            <person name="Poehlein A."/>
            <person name="Daniel R."/>
        </authorList>
    </citation>
    <scope>NUCLEOTIDE SEQUENCE [LARGE SCALE GENOMIC DNA]</scope>
    <source>
        <strain evidence="2 3">DSM 29923</strain>
    </source>
</reference>
<evidence type="ECO:0000256" key="1">
    <source>
        <dbReference type="SAM" id="MobiDB-lite"/>
    </source>
</evidence>
<sequence length="39" mass="4715">MGRKNNKGRKKELTDFSYLLDKDEEKNDNKIKENDKKED</sequence>
<feature type="region of interest" description="Disordered" evidence="1">
    <location>
        <begin position="1"/>
        <end position="39"/>
    </location>
</feature>
<accession>A0A2T0BFS5</accession>
<feature type="compositionally biased region" description="Basic residues" evidence="1">
    <location>
        <begin position="1"/>
        <end position="10"/>
    </location>
</feature>
<keyword evidence="3" id="KW-1185">Reference proteome</keyword>
<organism evidence="2 3">
    <name type="scientific">Clostridium luticellarii</name>
    <dbReference type="NCBI Taxonomy" id="1691940"/>
    <lineage>
        <taxon>Bacteria</taxon>
        <taxon>Bacillati</taxon>
        <taxon>Bacillota</taxon>
        <taxon>Clostridia</taxon>
        <taxon>Eubacteriales</taxon>
        <taxon>Clostridiaceae</taxon>
        <taxon>Clostridium</taxon>
    </lineage>
</organism>
<dbReference type="EMBL" id="PVXP01000052">
    <property type="protein sequence ID" value="PRR82683.1"/>
    <property type="molecule type" value="Genomic_DNA"/>
</dbReference>
<dbReference type="AlphaFoldDB" id="A0A2T0BFS5"/>
<evidence type="ECO:0000313" key="3">
    <source>
        <dbReference type="Proteomes" id="UP000237798"/>
    </source>
</evidence>
<comment type="caution">
    <text evidence="2">The sequence shown here is derived from an EMBL/GenBank/DDBJ whole genome shotgun (WGS) entry which is preliminary data.</text>
</comment>
<gene>
    <name evidence="2" type="ORF">CLLU_28030</name>
</gene>